<dbReference type="CDD" id="cd03426">
    <property type="entry name" value="NUDIX_CoAse_Nudt7"/>
    <property type="match status" value="1"/>
</dbReference>
<dbReference type="SUPFAM" id="SSF55811">
    <property type="entry name" value="Nudix"/>
    <property type="match status" value="1"/>
</dbReference>
<evidence type="ECO:0000256" key="3">
    <source>
        <dbReference type="ARBA" id="ARBA00022723"/>
    </source>
</evidence>
<dbReference type="Pfam" id="PF00293">
    <property type="entry name" value="NUDIX"/>
    <property type="match status" value="1"/>
</dbReference>
<dbReference type="InterPro" id="IPR045121">
    <property type="entry name" value="CoAse"/>
</dbReference>
<dbReference type="InterPro" id="IPR000086">
    <property type="entry name" value="NUDIX_hydrolase_dom"/>
</dbReference>
<dbReference type="PANTHER" id="PTHR12992:SF11">
    <property type="entry name" value="MITOCHONDRIAL COENZYME A DIPHOSPHATASE NUDT8"/>
    <property type="match status" value="1"/>
</dbReference>
<dbReference type="GO" id="GO:0046872">
    <property type="term" value="F:metal ion binding"/>
    <property type="evidence" value="ECO:0007669"/>
    <property type="project" value="UniProtKB-KW"/>
</dbReference>
<evidence type="ECO:0000256" key="2">
    <source>
        <dbReference type="ARBA" id="ARBA00001946"/>
    </source>
</evidence>
<dbReference type="RefSeq" id="WP_354697785.1">
    <property type="nucleotide sequence ID" value="NZ_CP114014.1"/>
</dbReference>
<feature type="domain" description="Nudix hydrolase" evidence="7">
    <location>
        <begin position="41"/>
        <end position="184"/>
    </location>
</feature>
<proteinExistence type="predicted"/>
<sequence>MTDRSQHVAPAERAVPTEDRVALAAALRAVLLEPQDAAALDVHGGVAAAVLVPLYIAADGELTAVLTKRRDDMRRHAGEISFPGGRQDEGEDDLRVTALREAHEEIGLDPAGVEVVGALQPTPTIATDYAVYPFVGLIEPGLTWVPSEYEVAEVLDLPLRALRDGYGRRRLMRRGIPFRTDVYVVGEHLVWGATARMLADLLDRLPPELLGAARVA</sequence>
<evidence type="ECO:0000256" key="5">
    <source>
        <dbReference type="ARBA" id="ARBA00022842"/>
    </source>
</evidence>
<evidence type="ECO:0000259" key="7">
    <source>
        <dbReference type="PROSITE" id="PS51462"/>
    </source>
</evidence>
<accession>A0AAU7AY45</accession>
<dbReference type="PROSITE" id="PS51462">
    <property type="entry name" value="NUDIX"/>
    <property type="match status" value="1"/>
</dbReference>
<dbReference type="GO" id="GO:0010945">
    <property type="term" value="F:coenzyme A diphosphatase activity"/>
    <property type="evidence" value="ECO:0007669"/>
    <property type="project" value="InterPro"/>
</dbReference>
<keyword evidence="6" id="KW-0464">Manganese</keyword>
<protein>
    <submittedName>
        <fullName evidence="8">Nudix hydrolase NudL</fullName>
        <ecNumber evidence="8">3.6.1.-</ecNumber>
    </submittedName>
</protein>
<comment type="cofactor">
    <cofactor evidence="1">
        <name>Mn(2+)</name>
        <dbReference type="ChEBI" id="CHEBI:29035"/>
    </cofactor>
</comment>
<dbReference type="PANTHER" id="PTHR12992">
    <property type="entry name" value="NUDIX HYDROLASE"/>
    <property type="match status" value="1"/>
</dbReference>
<comment type="cofactor">
    <cofactor evidence="2">
        <name>Mg(2+)</name>
        <dbReference type="ChEBI" id="CHEBI:18420"/>
    </cofactor>
</comment>
<keyword evidence="5" id="KW-0460">Magnesium</keyword>
<evidence type="ECO:0000256" key="1">
    <source>
        <dbReference type="ARBA" id="ARBA00001936"/>
    </source>
</evidence>
<organism evidence="8">
    <name type="scientific">Paraconexibacter sp. AEG42_29</name>
    <dbReference type="NCBI Taxonomy" id="2997339"/>
    <lineage>
        <taxon>Bacteria</taxon>
        <taxon>Bacillati</taxon>
        <taxon>Actinomycetota</taxon>
        <taxon>Thermoleophilia</taxon>
        <taxon>Solirubrobacterales</taxon>
        <taxon>Paraconexibacteraceae</taxon>
        <taxon>Paraconexibacter</taxon>
    </lineage>
</organism>
<evidence type="ECO:0000256" key="4">
    <source>
        <dbReference type="ARBA" id="ARBA00022801"/>
    </source>
</evidence>
<keyword evidence="3" id="KW-0479">Metal-binding</keyword>
<reference evidence="8" key="1">
    <citation type="submission" date="2022-12" db="EMBL/GenBank/DDBJ databases">
        <title>Paraconexibacter alkalitolerans sp. nov. and Baekduia alba sp. nov., isolated from soil and emended description of the genera Paraconexibacter (Chun et al., 2020) and Baekduia (An et al., 2020).</title>
        <authorList>
            <person name="Vieira S."/>
            <person name="Huber K.J."/>
            <person name="Geppert A."/>
            <person name="Wolf J."/>
            <person name="Neumann-Schaal M."/>
            <person name="Muesken M."/>
            <person name="Overmann J."/>
        </authorList>
    </citation>
    <scope>NUCLEOTIDE SEQUENCE</scope>
    <source>
        <strain evidence="8">AEG42_29</strain>
    </source>
</reference>
<dbReference type="EMBL" id="CP114014">
    <property type="protein sequence ID" value="XAY06554.1"/>
    <property type="molecule type" value="Genomic_DNA"/>
</dbReference>
<evidence type="ECO:0000313" key="8">
    <source>
        <dbReference type="EMBL" id="XAY06554.1"/>
    </source>
</evidence>
<name>A0AAU7AY45_9ACTN</name>
<dbReference type="InterPro" id="IPR015797">
    <property type="entry name" value="NUDIX_hydrolase-like_dom_sf"/>
</dbReference>
<dbReference type="EC" id="3.6.1.-" evidence="8"/>
<dbReference type="AlphaFoldDB" id="A0AAU7AY45"/>
<dbReference type="Gene3D" id="3.90.79.10">
    <property type="entry name" value="Nucleoside Triphosphate Pyrophosphohydrolase"/>
    <property type="match status" value="1"/>
</dbReference>
<evidence type="ECO:0000256" key="6">
    <source>
        <dbReference type="ARBA" id="ARBA00023211"/>
    </source>
</evidence>
<keyword evidence="4 8" id="KW-0378">Hydrolase</keyword>
<gene>
    <name evidence="8" type="primary">nudL</name>
    <name evidence="8" type="ORF">DSM112329_03428</name>
</gene>
<dbReference type="KEGG" id="parq:DSM112329_03428"/>